<keyword evidence="2 7" id="KW-0808">Transferase</keyword>
<evidence type="ECO:0000256" key="6">
    <source>
        <dbReference type="ARBA" id="ARBA00023128"/>
    </source>
</evidence>
<dbReference type="OrthoDB" id="407390at2759"/>
<evidence type="ECO:0000256" key="3">
    <source>
        <dbReference type="ARBA" id="ARBA00022741"/>
    </source>
</evidence>
<feature type="compositionally biased region" description="Polar residues" evidence="8">
    <location>
        <begin position="701"/>
        <end position="717"/>
    </location>
</feature>
<reference evidence="11" key="1">
    <citation type="submission" date="2018-05" db="EMBL/GenBank/DDBJ databases">
        <title>Draft genome sequence of Stemphylium lycopersici strain CIDEFI 213.</title>
        <authorList>
            <person name="Medina R."/>
            <person name="Franco M.E.E."/>
            <person name="Lucentini C.G."/>
            <person name="Saparrat M.C.N."/>
            <person name="Balatti P.A."/>
        </authorList>
    </citation>
    <scope>NUCLEOTIDE SEQUENCE [LARGE SCALE GENOMIC DNA]</scope>
    <source>
        <strain evidence="11">CIDEFI 213</strain>
    </source>
</reference>
<dbReference type="InterPro" id="IPR039028">
    <property type="entry name" value="BCKD/PDK"/>
</dbReference>
<dbReference type="SUPFAM" id="SSF69012">
    <property type="entry name" value="alpha-ketoacid dehydrogenase kinase, N-terminal domain"/>
    <property type="match status" value="1"/>
</dbReference>
<accession>A0A364NFQ6</accession>
<dbReference type="GO" id="GO:0005759">
    <property type="term" value="C:mitochondrial matrix"/>
    <property type="evidence" value="ECO:0007669"/>
    <property type="project" value="UniProtKB-SubCell"/>
</dbReference>
<dbReference type="GO" id="GO:0010906">
    <property type="term" value="P:regulation of glucose metabolic process"/>
    <property type="evidence" value="ECO:0007669"/>
    <property type="project" value="TreeGrafter"/>
</dbReference>
<keyword evidence="6 7" id="KW-0496">Mitochondrion</keyword>
<keyword evidence="4 7" id="KW-0418">Kinase</keyword>
<evidence type="ECO:0000259" key="9">
    <source>
        <dbReference type="Pfam" id="PF10436"/>
    </source>
</evidence>
<protein>
    <recommendedName>
        <fullName evidence="7">Protein-serine/threonine kinase</fullName>
        <ecNumber evidence="7">2.7.11.-</ecNumber>
    </recommendedName>
</protein>
<evidence type="ECO:0000256" key="2">
    <source>
        <dbReference type="ARBA" id="ARBA00022679"/>
    </source>
</evidence>
<comment type="caution">
    <text evidence="10">The sequence shown here is derived from an EMBL/GenBank/DDBJ whole genome shotgun (WGS) entry which is preliminary data.</text>
</comment>
<sequence length="988" mass="110859">MPQQSRQPGGRLRPSTSELRMGECYCPTIKANTPSQMGSALAHRLRDIQTLPYVVVANPHLAHVYESYLRAFERFRRIPEIRSLEDNEKYCKVLEETLTEHATVIPRLAIGVLEVRGLMKSEETDKFMTAMLRSRISRRVIAAQHLALTETFNSPWHFPQAQHPPHDQEAVGEIFLRCKAKEIVQDCGKTMQELIKRAYGPDTAIPDIKVYGHVEATFPYILSHLEYIIGELLRNSIQAVIEQRKTKDAKLPPIEVLICETSQHVIIRISDQGGGIANEVLPYLWSFSKGPRREKRLENLARVPKLLGTLQELQVGDESVVQMQQKMDLRSKHGDSGLYLGSLSSLTSRAPDLRLGIGLPMSRLYAAISHLDTISCWKGISNAQALELTLWERLFHQSLVSKIEERLRSCIINKLKEREELVNEPILLSLLQTLPEGHDYIIDIEVVSLLHMMIDAFYADYPSQTAARNFRWSLTSGDLPSFVYNFLLAQDCFHNTQHIPRLSVECSLHWCTFPVLTVIAKVAWQPPTIQLLGIPAQLRPKGHYVIAPRSVSATKASGTLGYAQYSNNTEYTVKRSSSKVQWDHASELFRAQAPDKVEGGLPTVSETIVQANLTTQFPEGVQLERASRYAIKVEVVDACRFGTTVEKHGKQHKSPLDTHMQPRRGTRINQLFLRRRRLCSRLLDCPPQALPSSIEQRCSVDSYSDPGMSSENATAETEMQDLAHSEAPLDSHSPRKRKISLCENVVSKPEELCSNELHEYSSEVDLKRRKMKQPDVTNSLVALTPLNQPGLVSCPSEGHEPDTILKAFDTLLQCVKTRSPQDEEHKGMVRRLGDPVHAALTLVLASVRFQLSDSTNGPPKEACEKPESTATLQCPTPPRRASDSRYSDRGSPDGTSNPSDIDVPGPPKINITSGSKHFSELSQEIIRHNYEEFMEVARRKTLEQPDVGDMSFEKIFMGDSEAESWHSSDVGDASGLSGDMSGLDIDED</sequence>
<dbReference type="Gene3D" id="3.30.565.10">
    <property type="entry name" value="Histidine kinase-like ATPase, C-terminal domain"/>
    <property type="match status" value="1"/>
</dbReference>
<dbReference type="InterPro" id="IPR036784">
    <property type="entry name" value="AK/P_DHK_N_sf"/>
</dbReference>
<feature type="compositionally biased region" description="Basic and acidic residues" evidence="8">
    <location>
        <begin position="880"/>
        <end position="891"/>
    </location>
</feature>
<dbReference type="InterPro" id="IPR018955">
    <property type="entry name" value="BCDHK/PDK_N"/>
</dbReference>
<feature type="compositionally biased region" description="Basic and acidic residues" evidence="8">
    <location>
        <begin position="721"/>
        <end position="733"/>
    </location>
</feature>
<evidence type="ECO:0000256" key="7">
    <source>
        <dbReference type="RuleBase" id="RU366032"/>
    </source>
</evidence>
<evidence type="ECO:0000313" key="10">
    <source>
        <dbReference type="EMBL" id="RAR16138.1"/>
    </source>
</evidence>
<dbReference type="InterPro" id="IPR036890">
    <property type="entry name" value="HATPase_C_sf"/>
</dbReference>
<feature type="region of interest" description="Disordered" evidence="8">
    <location>
        <begin position="853"/>
        <end position="915"/>
    </location>
</feature>
<keyword evidence="5 7" id="KW-0067">ATP-binding</keyword>
<name>A0A364NFQ6_STELY</name>
<dbReference type="GO" id="GO:0004740">
    <property type="term" value="F:pyruvate dehydrogenase (acetyl-transferring) kinase activity"/>
    <property type="evidence" value="ECO:0007669"/>
    <property type="project" value="TreeGrafter"/>
</dbReference>
<feature type="region of interest" description="Disordered" evidence="8">
    <location>
        <begin position="701"/>
        <end position="735"/>
    </location>
</feature>
<keyword evidence="11" id="KW-1185">Reference proteome</keyword>
<dbReference type="PANTHER" id="PTHR11947">
    <property type="entry name" value="PYRUVATE DEHYDROGENASE KINASE"/>
    <property type="match status" value="1"/>
</dbReference>
<feature type="region of interest" description="Disordered" evidence="8">
    <location>
        <begin position="961"/>
        <end position="988"/>
    </location>
</feature>
<evidence type="ECO:0000256" key="1">
    <source>
        <dbReference type="ARBA" id="ARBA00006155"/>
    </source>
</evidence>
<keyword evidence="3 7" id="KW-0547">Nucleotide-binding</keyword>
<dbReference type="PANTHER" id="PTHR11947:SF25">
    <property type="entry name" value="[PYRUVATE DEHYDROGENASE (ACETYL-TRANSFERRING)] KINASE 2, MITOCHONDRIAL"/>
    <property type="match status" value="1"/>
</dbReference>
<dbReference type="SUPFAM" id="SSF55874">
    <property type="entry name" value="ATPase domain of HSP90 chaperone/DNA topoisomerase II/histidine kinase"/>
    <property type="match status" value="1"/>
</dbReference>
<dbReference type="Pfam" id="PF10436">
    <property type="entry name" value="BCDHK_Adom3"/>
    <property type="match status" value="1"/>
</dbReference>
<evidence type="ECO:0000256" key="5">
    <source>
        <dbReference type="ARBA" id="ARBA00022840"/>
    </source>
</evidence>
<feature type="domain" description="Branched-chain alpha-ketoacid dehydrogenase kinase/Pyruvate dehydrogenase kinase N-terminal" evidence="9">
    <location>
        <begin position="39"/>
        <end position="174"/>
    </location>
</feature>
<proteinExistence type="inferred from homology"/>
<evidence type="ECO:0000256" key="4">
    <source>
        <dbReference type="ARBA" id="ARBA00022777"/>
    </source>
</evidence>
<dbReference type="EC" id="2.7.11.-" evidence="7"/>
<gene>
    <name evidence="10" type="ORF">DDE83_000495</name>
</gene>
<dbReference type="Gene3D" id="1.20.140.20">
    <property type="entry name" value="Alpha-ketoacid/pyruvate dehydrogenase kinase, N-terminal domain"/>
    <property type="match status" value="1"/>
</dbReference>
<evidence type="ECO:0000313" key="11">
    <source>
        <dbReference type="Proteomes" id="UP000249619"/>
    </source>
</evidence>
<dbReference type="EMBL" id="QGDH01000005">
    <property type="protein sequence ID" value="RAR16138.1"/>
    <property type="molecule type" value="Genomic_DNA"/>
</dbReference>
<dbReference type="STRING" id="183478.A0A364NFQ6"/>
<evidence type="ECO:0000256" key="8">
    <source>
        <dbReference type="SAM" id="MobiDB-lite"/>
    </source>
</evidence>
<organism evidence="10 11">
    <name type="scientific">Stemphylium lycopersici</name>
    <name type="common">Tomato gray leaf spot disease fungus</name>
    <name type="synonym">Thyrospora lycopersici</name>
    <dbReference type="NCBI Taxonomy" id="183478"/>
    <lineage>
        <taxon>Eukaryota</taxon>
        <taxon>Fungi</taxon>
        <taxon>Dikarya</taxon>
        <taxon>Ascomycota</taxon>
        <taxon>Pezizomycotina</taxon>
        <taxon>Dothideomycetes</taxon>
        <taxon>Pleosporomycetidae</taxon>
        <taxon>Pleosporales</taxon>
        <taxon>Pleosporineae</taxon>
        <taxon>Pleosporaceae</taxon>
        <taxon>Stemphylium</taxon>
    </lineage>
</organism>
<dbReference type="Proteomes" id="UP000249619">
    <property type="component" value="Unassembled WGS sequence"/>
</dbReference>
<comment type="similarity">
    <text evidence="1 7">Belongs to the PDK/BCKDK protein kinase family.</text>
</comment>
<dbReference type="GO" id="GO:0005524">
    <property type="term" value="F:ATP binding"/>
    <property type="evidence" value="ECO:0007669"/>
    <property type="project" value="UniProtKB-UniRule"/>
</dbReference>
<dbReference type="AlphaFoldDB" id="A0A364NFQ6"/>
<comment type="subcellular location">
    <subcellularLocation>
        <location evidence="7">Mitochondrion matrix</location>
    </subcellularLocation>
</comment>